<dbReference type="EMBL" id="AP017378">
    <property type="protein sequence ID" value="BBD07631.1"/>
    <property type="molecule type" value="Genomic_DNA"/>
</dbReference>
<dbReference type="KEGG" id="dfl:DFE_0905"/>
<dbReference type="RefSeq" id="WP_126377053.1">
    <property type="nucleotide sequence ID" value="NZ_AP017378.1"/>
</dbReference>
<sequence>MRAYIVDELNTDDIERFQTHVASKTEAASMGGIYWLNLPEDLLSTEQAEHAPECGPHAFGIEIGEESITLELLVRARGRMRCSCVTYADAAQRAWGMDTLDGMFEELDIPV</sequence>
<gene>
    <name evidence="1" type="ORF">DFE_0905</name>
</gene>
<reference evidence="1 2" key="1">
    <citation type="journal article" date="2018" name="Sci. Adv.">
        <title>Multi-heme cytochromes provide a pathway for survival in energy-limited environments.</title>
        <authorList>
            <person name="Deng X."/>
            <person name="Dohmae N."/>
            <person name="Nealson K.H."/>
            <person name="Hashimoto K."/>
            <person name="Okamoto A."/>
        </authorList>
    </citation>
    <scope>NUCLEOTIDE SEQUENCE [LARGE SCALE GENOMIC DNA]</scope>
    <source>
        <strain evidence="1 2">IS5</strain>
    </source>
</reference>
<evidence type="ECO:0000313" key="1">
    <source>
        <dbReference type="EMBL" id="BBD07631.1"/>
    </source>
</evidence>
<protein>
    <submittedName>
        <fullName evidence="1">Uncharacterized protein</fullName>
    </submittedName>
</protein>
<keyword evidence="2" id="KW-1185">Reference proteome</keyword>
<dbReference type="Proteomes" id="UP000269883">
    <property type="component" value="Chromosome"/>
</dbReference>
<dbReference type="OrthoDB" id="5459426at2"/>
<organism evidence="1 2">
    <name type="scientific">Desulfovibrio ferrophilus</name>
    <dbReference type="NCBI Taxonomy" id="241368"/>
    <lineage>
        <taxon>Bacteria</taxon>
        <taxon>Pseudomonadati</taxon>
        <taxon>Thermodesulfobacteriota</taxon>
        <taxon>Desulfovibrionia</taxon>
        <taxon>Desulfovibrionales</taxon>
        <taxon>Desulfovibrionaceae</taxon>
        <taxon>Desulfovibrio</taxon>
    </lineage>
</organism>
<proteinExistence type="predicted"/>
<evidence type="ECO:0000313" key="2">
    <source>
        <dbReference type="Proteomes" id="UP000269883"/>
    </source>
</evidence>
<dbReference type="AlphaFoldDB" id="A0A2Z6AWN1"/>
<name>A0A2Z6AWN1_9BACT</name>
<accession>A0A2Z6AWN1</accession>